<evidence type="ECO:0000313" key="3">
    <source>
        <dbReference type="Proteomes" id="UP000279259"/>
    </source>
</evidence>
<accession>A0A427YFQ8</accession>
<dbReference type="Proteomes" id="UP000279259">
    <property type="component" value="Unassembled WGS sequence"/>
</dbReference>
<feature type="compositionally biased region" description="Basic and acidic residues" evidence="1">
    <location>
        <begin position="42"/>
        <end position="52"/>
    </location>
</feature>
<keyword evidence="3" id="KW-1185">Reference proteome</keyword>
<evidence type="ECO:0000313" key="2">
    <source>
        <dbReference type="EMBL" id="RSH89926.1"/>
    </source>
</evidence>
<evidence type="ECO:0000256" key="1">
    <source>
        <dbReference type="SAM" id="MobiDB-lite"/>
    </source>
</evidence>
<dbReference type="AlphaFoldDB" id="A0A427YFQ8"/>
<proteinExistence type="predicted"/>
<reference evidence="2 3" key="1">
    <citation type="submission" date="2018-11" db="EMBL/GenBank/DDBJ databases">
        <title>Genome sequence of Saitozyma podzolica DSM 27192.</title>
        <authorList>
            <person name="Aliyu H."/>
            <person name="Gorte O."/>
            <person name="Ochsenreither K."/>
        </authorList>
    </citation>
    <scope>NUCLEOTIDE SEQUENCE [LARGE SCALE GENOMIC DNA]</scope>
    <source>
        <strain evidence="2 3">DSM 27192</strain>
    </source>
</reference>
<protein>
    <submittedName>
        <fullName evidence="2">Uncharacterized protein</fullName>
    </submittedName>
</protein>
<organism evidence="2 3">
    <name type="scientific">Saitozyma podzolica</name>
    <dbReference type="NCBI Taxonomy" id="1890683"/>
    <lineage>
        <taxon>Eukaryota</taxon>
        <taxon>Fungi</taxon>
        <taxon>Dikarya</taxon>
        <taxon>Basidiomycota</taxon>
        <taxon>Agaricomycotina</taxon>
        <taxon>Tremellomycetes</taxon>
        <taxon>Tremellales</taxon>
        <taxon>Trimorphomycetaceae</taxon>
        <taxon>Saitozyma</taxon>
    </lineage>
</organism>
<comment type="caution">
    <text evidence="2">The sequence shown here is derived from an EMBL/GenBank/DDBJ whole genome shotgun (WGS) entry which is preliminary data.</text>
</comment>
<feature type="region of interest" description="Disordered" evidence="1">
    <location>
        <begin position="1"/>
        <end position="23"/>
    </location>
</feature>
<gene>
    <name evidence="2" type="ORF">EHS25_001912</name>
</gene>
<sequence length="280" mass="31768">MRHVTPDSHALEKPKHAQPPTPTWIWFTGGQQRVAWSASASDQRRQTDEHMRASGPGRIKWTQPVYNRVTISHIAEFTEHFTPTHSSLMSPTNHCQGNQVGALMQNPPCDTRLPLAPLPQVNSLPEYPETKHVRQDQEALDRRRQAIKEFKQGRAILRAAQRHERDALRRKGLTGWARVNAFRQMQCRHSHDFEELEAQFRYVQKAEGVCSNADTSTWLSGFRAQATERLLLFVVVIGVVDRKVLRNEVSSEQARAEESLRQLFKGSAQGVSQGLGEPGV</sequence>
<dbReference type="EMBL" id="RSCD01000012">
    <property type="protein sequence ID" value="RSH89926.1"/>
    <property type="molecule type" value="Genomic_DNA"/>
</dbReference>
<feature type="region of interest" description="Disordered" evidence="1">
    <location>
        <begin position="37"/>
        <end position="56"/>
    </location>
</feature>
<feature type="compositionally biased region" description="Basic and acidic residues" evidence="1">
    <location>
        <begin position="1"/>
        <end position="15"/>
    </location>
</feature>
<name>A0A427YFQ8_9TREE</name>